<sequence>MSNTIKRAAVLLPGQIRHLLRVTEATSRHPARDAVILLLGLSVGMRITEVAQITVADIMFRSGTLRREVSLRAAITKGCRQRAVYFSARKLVDAIERYLEYRVAHELGTTLDRSRFRGLNPDIPLILSRKGYPYALNRKIRISADGEPIDYWAADSLQSYVTGLYKAAGLRASSHSGRRTFATRLLGRGATIEQVKLLLGHESIDDTRRYIEIDGAVLRRILESAI</sequence>
<evidence type="ECO:0000259" key="4">
    <source>
        <dbReference type="PROSITE" id="PS51898"/>
    </source>
</evidence>
<dbReference type="RefSeq" id="WP_217085075.1">
    <property type="nucleotide sequence ID" value="NZ_CP090751.1"/>
</dbReference>
<dbReference type="PANTHER" id="PTHR30349:SF41">
    <property type="entry name" value="INTEGRASE_RECOMBINASE PROTEIN MJ0367-RELATED"/>
    <property type="match status" value="1"/>
</dbReference>
<dbReference type="EMBL" id="JAHPMX010000040">
    <property type="protein sequence ID" value="MBU9360774.1"/>
    <property type="molecule type" value="Genomic_DNA"/>
</dbReference>
<dbReference type="PANTHER" id="PTHR30349">
    <property type="entry name" value="PHAGE INTEGRASE-RELATED"/>
    <property type="match status" value="1"/>
</dbReference>
<evidence type="ECO:0000256" key="1">
    <source>
        <dbReference type="ARBA" id="ARBA00008857"/>
    </source>
</evidence>
<dbReference type="Pfam" id="PF00589">
    <property type="entry name" value="Phage_integrase"/>
    <property type="match status" value="1"/>
</dbReference>
<dbReference type="Proteomes" id="UP001196915">
    <property type="component" value="Unassembled WGS sequence"/>
</dbReference>
<dbReference type="AlphaFoldDB" id="A0AAP2HQF5"/>
<reference evidence="5" key="1">
    <citation type="submission" date="2021-06" db="EMBL/GenBank/DDBJ databases">
        <title>A collection of bacterial strains from the Burkholderia cepacia Research Laboratory and Repository.</title>
        <authorList>
            <person name="Lipuma J."/>
            <person name="Spilker T."/>
        </authorList>
    </citation>
    <scope>NUCLEOTIDE SEQUENCE</scope>
    <source>
        <strain evidence="5">AU37435</strain>
    </source>
</reference>
<evidence type="ECO:0000313" key="5">
    <source>
        <dbReference type="EMBL" id="MBU9360774.1"/>
    </source>
</evidence>
<evidence type="ECO:0000313" key="6">
    <source>
        <dbReference type="Proteomes" id="UP001196915"/>
    </source>
</evidence>
<accession>A0AAP2HQF5</accession>
<evidence type="ECO:0000256" key="2">
    <source>
        <dbReference type="ARBA" id="ARBA00022908"/>
    </source>
</evidence>
<dbReference type="GO" id="GO:0003677">
    <property type="term" value="F:DNA binding"/>
    <property type="evidence" value="ECO:0007669"/>
    <property type="project" value="UniProtKB-KW"/>
</dbReference>
<gene>
    <name evidence="5" type="ORF">KTE52_31105</name>
</gene>
<feature type="domain" description="Tyr recombinase" evidence="4">
    <location>
        <begin position="6"/>
        <end position="223"/>
    </location>
</feature>
<dbReference type="GO" id="GO:0006310">
    <property type="term" value="P:DNA recombination"/>
    <property type="evidence" value="ECO:0007669"/>
    <property type="project" value="InterPro"/>
</dbReference>
<dbReference type="GO" id="GO:0015074">
    <property type="term" value="P:DNA integration"/>
    <property type="evidence" value="ECO:0007669"/>
    <property type="project" value="UniProtKB-KW"/>
</dbReference>
<keyword evidence="3" id="KW-0238">DNA-binding</keyword>
<dbReference type="PROSITE" id="PS51898">
    <property type="entry name" value="TYR_RECOMBINASE"/>
    <property type="match status" value="1"/>
</dbReference>
<keyword evidence="2" id="KW-0229">DNA integration</keyword>
<comment type="caution">
    <text evidence="5">The sequence shown here is derived from an EMBL/GenBank/DDBJ whole genome shotgun (WGS) entry which is preliminary data.</text>
</comment>
<evidence type="ECO:0000256" key="3">
    <source>
        <dbReference type="ARBA" id="ARBA00023125"/>
    </source>
</evidence>
<protein>
    <submittedName>
        <fullName evidence="5">Site-specific integrase</fullName>
    </submittedName>
</protein>
<name>A0AAP2HQF5_9BURK</name>
<dbReference type="InterPro" id="IPR002104">
    <property type="entry name" value="Integrase_catalytic"/>
</dbReference>
<proteinExistence type="inferred from homology"/>
<dbReference type="CDD" id="cd00397">
    <property type="entry name" value="DNA_BRE_C"/>
    <property type="match status" value="1"/>
</dbReference>
<organism evidence="5 6">
    <name type="scientific">Burkholderia multivorans</name>
    <dbReference type="NCBI Taxonomy" id="87883"/>
    <lineage>
        <taxon>Bacteria</taxon>
        <taxon>Pseudomonadati</taxon>
        <taxon>Pseudomonadota</taxon>
        <taxon>Betaproteobacteria</taxon>
        <taxon>Burkholderiales</taxon>
        <taxon>Burkholderiaceae</taxon>
        <taxon>Burkholderia</taxon>
        <taxon>Burkholderia cepacia complex</taxon>
    </lineage>
</organism>
<comment type="similarity">
    <text evidence="1">Belongs to the 'phage' integrase family.</text>
</comment>
<dbReference type="InterPro" id="IPR050090">
    <property type="entry name" value="Tyrosine_recombinase_XerCD"/>
</dbReference>